<evidence type="ECO:0000313" key="2">
    <source>
        <dbReference type="EMBL" id="OAJ57273.1"/>
    </source>
</evidence>
<sequence>MKRFMQAVVIASLVGTPLVSFAQSSQPVTRAQVRADMVAVEKAGYQPGDWLHYPENLQAAEAKVAAQNATAQAGVSGYGGEAIGTSVSGRVAGQ</sequence>
<dbReference type="RefSeq" id="WP_064266503.1">
    <property type="nucleotide sequence ID" value="NZ_LXJZ01000100.1"/>
</dbReference>
<dbReference type="AlphaFoldDB" id="A0A1A9N3H5"/>
<evidence type="ECO:0000313" key="5">
    <source>
        <dbReference type="Proteomes" id="UP000078116"/>
    </source>
</evidence>
<feature type="signal peptide" evidence="1">
    <location>
        <begin position="1"/>
        <end position="22"/>
    </location>
</feature>
<comment type="caution">
    <text evidence="2">The sequence shown here is derived from an EMBL/GenBank/DDBJ whole genome shotgun (WGS) entry which is preliminary data.</text>
</comment>
<gene>
    <name evidence="3" type="ORF">A6V36_25165</name>
    <name evidence="2" type="ORF">A6V37_29435</name>
</gene>
<evidence type="ECO:0000313" key="3">
    <source>
        <dbReference type="EMBL" id="OAJ60947.1"/>
    </source>
</evidence>
<dbReference type="Pfam" id="PF13663">
    <property type="entry name" value="DUF4148"/>
    <property type="match status" value="1"/>
</dbReference>
<dbReference type="Proteomes" id="UP000078116">
    <property type="component" value="Unassembled WGS sequence"/>
</dbReference>
<protein>
    <recommendedName>
        <fullName evidence="6">Purine-nucleoside phosphorylase</fullName>
    </recommendedName>
</protein>
<dbReference type="EMBL" id="LXKA01000328">
    <property type="protein sequence ID" value="OAJ57273.1"/>
    <property type="molecule type" value="Genomic_DNA"/>
</dbReference>
<dbReference type="Proteomes" id="UP000077961">
    <property type="component" value="Unassembled WGS sequence"/>
</dbReference>
<accession>A0A1A9N3H5</accession>
<feature type="chain" id="PRO_5008393494" description="Purine-nucleoside phosphorylase" evidence="1">
    <location>
        <begin position="23"/>
        <end position="94"/>
    </location>
</feature>
<reference evidence="4 5" key="1">
    <citation type="submission" date="2016-04" db="EMBL/GenBank/DDBJ databases">
        <title>Reclassification of Paraburkholderia panaciterrae (Farh et al. 2015) Dobritsa &amp; Samadpour 2016 as a later homotypic synonym of Paraburkholderia ginsengiterrae (Farh et al. 2015) Dobritsa &amp; Samadpour 2016.</title>
        <authorList>
            <person name="Dobritsa A.P."/>
            <person name="Kutumbaka K."/>
            <person name="Samadpour M."/>
        </authorList>
    </citation>
    <scope>NUCLEOTIDE SEQUENCE [LARGE SCALE GENOMIC DNA]</scope>
    <source>
        <strain evidence="2 5">DCY85</strain>
        <strain evidence="3 4">DCY85-1</strain>
    </source>
</reference>
<evidence type="ECO:0008006" key="6">
    <source>
        <dbReference type="Google" id="ProtNLM"/>
    </source>
</evidence>
<evidence type="ECO:0000313" key="4">
    <source>
        <dbReference type="Proteomes" id="UP000077961"/>
    </source>
</evidence>
<dbReference type="InterPro" id="IPR025421">
    <property type="entry name" value="DUF4148"/>
</dbReference>
<keyword evidence="4" id="KW-1185">Reference proteome</keyword>
<dbReference type="EMBL" id="LXJZ01000100">
    <property type="protein sequence ID" value="OAJ60947.1"/>
    <property type="molecule type" value="Genomic_DNA"/>
</dbReference>
<keyword evidence="1" id="KW-0732">Signal</keyword>
<organism evidence="2 5">
    <name type="scientific">Paraburkholderia ginsengiterrae</name>
    <dbReference type="NCBI Taxonomy" id="1462993"/>
    <lineage>
        <taxon>Bacteria</taxon>
        <taxon>Pseudomonadati</taxon>
        <taxon>Pseudomonadota</taxon>
        <taxon>Betaproteobacteria</taxon>
        <taxon>Burkholderiales</taxon>
        <taxon>Burkholderiaceae</taxon>
        <taxon>Paraburkholderia</taxon>
    </lineage>
</organism>
<proteinExistence type="predicted"/>
<evidence type="ECO:0000256" key="1">
    <source>
        <dbReference type="SAM" id="SignalP"/>
    </source>
</evidence>
<name>A0A1A9N3H5_9BURK</name>
<dbReference type="OrthoDB" id="9034330at2"/>